<dbReference type="InterPro" id="IPR029068">
    <property type="entry name" value="Glyas_Bleomycin-R_OHBP_Dase"/>
</dbReference>
<evidence type="ECO:0000313" key="3">
    <source>
        <dbReference type="EMBL" id="ATE78148.1"/>
    </source>
</evidence>
<feature type="domain" description="VOC" evidence="2">
    <location>
        <begin position="16"/>
        <end position="156"/>
    </location>
</feature>
<dbReference type="Pfam" id="PF10604">
    <property type="entry name" value="Polyketide_cyc2"/>
    <property type="match status" value="1"/>
</dbReference>
<dbReference type="CDD" id="cd07821">
    <property type="entry name" value="PYR_PYL_RCAR_like"/>
    <property type="match status" value="1"/>
</dbReference>
<dbReference type="Proteomes" id="UP000218385">
    <property type="component" value="Chromosome"/>
</dbReference>
<dbReference type="GO" id="GO:0046872">
    <property type="term" value="F:metal ion binding"/>
    <property type="evidence" value="ECO:0007669"/>
    <property type="project" value="UniProtKB-KW"/>
</dbReference>
<dbReference type="PROSITE" id="PS51819">
    <property type="entry name" value="VOC"/>
    <property type="match status" value="1"/>
</dbReference>
<dbReference type="GO" id="GO:0004493">
    <property type="term" value="F:methylmalonyl-CoA epimerase activity"/>
    <property type="evidence" value="ECO:0007669"/>
    <property type="project" value="TreeGrafter"/>
</dbReference>
<organism evidence="3 4">
    <name type="scientific">Pseudomonas frederiksbergensis</name>
    <dbReference type="NCBI Taxonomy" id="104087"/>
    <lineage>
        <taxon>Bacteria</taxon>
        <taxon>Pseudomonadati</taxon>
        <taxon>Pseudomonadota</taxon>
        <taxon>Gammaproteobacteria</taxon>
        <taxon>Pseudomonadales</taxon>
        <taxon>Pseudomonadaceae</taxon>
        <taxon>Pseudomonas</taxon>
    </lineage>
</organism>
<dbReference type="Gene3D" id="3.30.530.20">
    <property type="match status" value="1"/>
</dbReference>
<dbReference type="InterPro" id="IPR019587">
    <property type="entry name" value="Polyketide_cyclase/dehydratase"/>
</dbReference>
<dbReference type="InterPro" id="IPR037523">
    <property type="entry name" value="VOC_core"/>
</dbReference>
<keyword evidence="1" id="KW-0479">Metal-binding</keyword>
<dbReference type="Pfam" id="PF13669">
    <property type="entry name" value="Glyoxalase_4"/>
    <property type="match status" value="1"/>
</dbReference>
<dbReference type="SUPFAM" id="SSF55961">
    <property type="entry name" value="Bet v1-like"/>
    <property type="match status" value="1"/>
</dbReference>
<dbReference type="SUPFAM" id="SSF54593">
    <property type="entry name" value="Glyoxalase/Bleomycin resistance protein/Dihydroxybiphenyl dioxygenase"/>
    <property type="match status" value="2"/>
</dbReference>
<evidence type="ECO:0000256" key="1">
    <source>
        <dbReference type="ARBA" id="ARBA00022723"/>
    </source>
</evidence>
<dbReference type="PANTHER" id="PTHR43048">
    <property type="entry name" value="METHYLMALONYL-COA EPIMERASE"/>
    <property type="match status" value="1"/>
</dbReference>
<proteinExistence type="predicted"/>
<dbReference type="EMBL" id="CP023466">
    <property type="protein sequence ID" value="ATE78148.1"/>
    <property type="molecule type" value="Genomic_DNA"/>
</dbReference>
<protein>
    <recommendedName>
        <fullName evidence="2">VOC domain-containing protein</fullName>
    </recommendedName>
</protein>
<evidence type="ECO:0000259" key="2">
    <source>
        <dbReference type="PROSITE" id="PS51819"/>
    </source>
</evidence>
<dbReference type="GO" id="GO:0046491">
    <property type="term" value="P:L-methylmalonyl-CoA metabolic process"/>
    <property type="evidence" value="ECO:0007669"/>
    <property type="project" value="TreeGrafter"/>
</dbReference>
<dbReference type="InterPro" id="IPR051785">
    <property type="entry name" value="MMCE/EMCE_epimerase"/>
</dbReference>
<dbReference type="InterPro" id="IPR023393">
    <property type="entry name" value="START-like_dom_sf"/>
</dbReference>
<reference evidence="3 4" key="1">
    <citation type="submission" date="2017-09" db="EMBL/GenBank/DDBJ databases">
        <title>Complete Genome sequence of Lysobacter capsici KNU-15.</title>
        <authorList>
            <person name="Kim M.-C."/>
            <person name="Yi H."/>
            <person name="Lee D.-W."/>
            <person name="Shin J.-H."/>
        </authorList>
    </citation>
    <scope>NUCLEOTIDE SEQUENCE [LARGE SCALE GENOMIC DNA]</scope>
    <source>
        <strain evidence="3 4">KNU-15</strain>
    </source>
</reference>
<dbReference type="PANTHER" id="PTHR43048:SF3">
    <property type="entry name" value="METHYLMALONYL-COA EPIMERASE, MITOCHONDRIAL"/>
    <property type="match status" value="1"/>
</dbReference>
<gene>
    <name evidence="3" type="ORF">CNN82_17555</name>
</gene>
<dbReference type="AlphaFoldDB" id="A0AB33EH74"/>
<name>A0AB33EH74_9PSED</name>
<evidence type="ECO:0000313" key="4">
    <source>
        <dbReference type="Proteomes" id="UP000218385"/>
    </source>
</evidence>
<dbReference type="Gene3D" id="3.10.180.10">
    <property type="entry name" value="2,3-Dihydroxybiphenyl 1,2-Dioxygenase, domain 1"/>
    <property type="match status" value="2"/>
</dbReference>
<accession>A0AB33EH74</accession>
<sequence length="476" mass="52646">MNRTTTLNARSPLPLPLNQIAFSVIDLRRTEAWWCDGLGFLPAGGSRLMMRGPLSATIVDLPGAAMTCWCLVGRNDWCQLELFQYERPMARLMPADRQPNDIGYSRMGVWVADFDLTLARLAALGTQPLTAPLGAAGARRVCVRNPDGVYVELLEQDPLPEENLRGRQDCPVAIRYVSMTTPDLAASSAFVGNGLGVPEHDLQLHDDAHEALWGLADAGARRRVFGGPTLLLEIVEYGRAPGRPREACYRINDQGILNICFGDPRNRHGVNAMHQRALAAGAKANCRPIHMPLAGCVYVNDPLGFSYEFMWARPGRGHRDFGFLPLPRERRPLADNQACAASIEIASAPERVFALLSDHQALGRWAGLGQYRLVKPGAGEVNGYGAERVLNSLFGAIHEQITEFSPNRGYRYRVLQGSLVYCHQGEVRLTPCPGGTRVDWQIRFRTRIPGLGMPLRYLLKHKLNAALVGLRRQLTN</sequence>